<proteinExistence type="predicted"/>
<reference evidence="1 2" key="1">
    <citation type="submission" date="2015-12" db="EMBL/GenBank/DDBJ databases">
        <title>Draft Genome Sequence of Olsenella scatoligenes SK9K4T; a Producer of 3-Methylindole- (skatole) and 4-Methylphenol- (p-cresol) Isolated from Pig Feces.</title>
        <authorList>
            <person name="Li X."/>
            <person name="Borg B."/>
            <person name="Canibe N."/>
        </authorList>
    </citation>
    <scope>NUCLEOTIDE SEQUENCE [LARGE SCALE GENOMIC DNA]</scope>
    <source>
        <strain evidence="1 2">SK9K4</strain>
    </source>
</reference>
<evidence type="ECO:0000313" key="2">
    <source>
        <dbReference type="Proteomes" id="UP000054078"/>
    </source>
</evidence>
<accession>A0A100YUX5</accession>
<gene>
    <name evidence="1" type="ORF">AUL39_07995</name>
</gene>
<organism evidence="1 2">
    <name type="scientific">Tractidigestivibacter scatoligenes</name>
    <name type="common">Olsenella scatoligenes</name>
    <dbReference type="NCBI Taxonomy" id="1299998"/>
    <lineage>
        <taxon>Bacteria</taxon>
        <taxon>Bacillati</taxon>
        <taxon>Actinomycetota</taxon>
        <taxon>Coriobacteriia</taxon>
        <taxon>Coriobacteriales</taxon>
        <taxon>Atopobiaceae</taxon>
        <taxon>Tractidigestivibacter</taxon>
    </lineage>
</organism>
<name>A0A100YUX5_TRASO</name>
<keyword evidence="2" id="KW-1185">Reference proteome</keyword>
<comment type="caution">
    <text evidence="1">The sequence shown here is derived from an EMBL/GenBank/DDBJ whole genome shotgun (WGS) entry which is preliminary data.</text>
</comment>
<sequence>MQLSLNKQSALRALRAIRCGKTPQVNRPIVRMEKAPLRSPQRPDVRKRWSPAAAHLDWLGMPQPTQRTPLYVAVPSDLSRIRARFFSCTIHSTGLPDDAFLDIGNGIQIASPELLFVEFATVMIPQVLVLLGYELTGRYSRDASSPRLGPVTYGVSPLTTVEKIEDFMARCHGIPGLCSARKCIKYVSDNSWSPTESLIAAMAALPIKGLGYGIGRLILNERSNARDGNAHGHAKESRVPDMRVPATPVGINYEGGGHLELDRIVAAAIAAAENPGNALLQEEVAGEKDHVREKYVDDLRRTRELASRGLVIVNATMEDLFASHGLDTLMQQVISAAERFSDRDFSTCWEAFDSPTVCAKRQLLIWALLDWKPGIEYMRQFMAQENSKPCQAIEGNAIEFVL</sequence>
<dbReference type="Proteomes" id="UP000054078">
    <property type="component" value="Unassembled WGS sequence"/>
</dbReference>
<protein>
    <submittedName>
        <fullName evidence="1">Uncharacterized protein</fullName>
    </submittedName>
</protein>
<dbReference type="AlphaFoldDB" id="A0A100YUX5"/>
<evidence type="ECO:0000313" key="1">
    <source>
        <dbReference type="EMBL" id="KUH58146.1"/>
    </source>
</evidence>
<dbReference type="EMBL" id="LOJF01000010">
    <property type="protein sequence ID" value="KUH58146.1"/>
    <property type="molecule type" value="Genomic_DNA"/>
</dbReference>